<feature type="signal peptide" evidence="3">
    <location>
        <begin position="1"/>
        <end position="27"/>
    </location>
</feature>
<dbReference type="Pfam" id="PF00395">
    <property type="entry name" value="SLH"/>
    <property type="match status" value="2"/>
</dbReference>
<proteinExistence type="predicted"/>
<dbReference type="PROSITE" id="PS51272">
    <property type="entry name" value="SLH"/>
    <property type="match status" value="2"/>
</dbReference>
<organism evidence="5 6">
    <name type="scientific">Crassaminicella thermophila</name>
    <dbReference type="NCBI Taxonomy" id="2599308"/>
    <lineage>
        <taxon>Bacteria</taxon>
        <taxon>Bacillati</taxon>
        <taxon>Bacillota</taxon>
        <taxon>Clostridia</taxon>
        <taxon>Eubacteriales</taxon>
        <taxon>Clostridiaceae</taxon>
        <taxon>Crassaminicella</taxon>
    </lineage>
</organism>
<evidence type="ECO:0000256" key="2">
    <source>
        <dbReference type="SAM" id="MobiDB-lite"/>
    </source>
</evidence>
<evidence type="ECO:0000259" key="4">
    <source>
        <dbReference type="PROSITE" id="PS51272"/>
    </source>
</evidence>
<sequence>MEVKTMKKYISLLLVIMIMCMPITSFANPLTDTITNVVEKGTNVAKDIAVKTVENGADTIKKVTNFAVMSIADIIKAFTDIATHWAKNFIAQLVKDGVVSGYPDGTFRPDANIKVSEFTVLVLKANNIEIEKAEGVWYQGVVNTAINHGIIKKSEFNNYDRYINRGEMTRMIIRALGEIPSTGKTNFADDSQIPSHLKGYVKKAVELGIIGGYPDNTFKPYGNATRAESTVVIQKMRDIKNGTLKPNEPKPPIEEKPVVTDPVPITKMPQRLYDMKAKSIFSDSTDIKELNKMVDEMSGMYIKQSKDFIPIYYGFNYKDYSDFKDKCKYYMAGKWSYKDEDEILFTDEYLDKIIQDRVKNEIIQEARFFTEDKLVYINERGDTAVRGIMQFRYLSGKNLPSGVEVGKWYEQDVEILWYEPLLNPQQNNWKHTDSLYCGIKFISQPREIK</sequence>
<dbReference type="PANTHER" id="PTHR43308">
    <property type="entry name" value="OUTER MEMBRANE PROTEIN ALPHA-RELATED"/>
    <property type="match status" value="1"/>
</dbReference>
<dbReference type="EMBL" id="CP042243">
    <property type="protein sequence ID" value="QEK13080.1"/>
    <property type="molecule type" value="Genomic_DNA"/>
</dbReference>
<accession>A0A5C0SFZ4</accession>
<evidence type="ECO:0000256" key="1">
    <source>
        <dbReference type="ARBA" id="ARBA00022737"/>
    </source>
</evidence>
<feature type="region of interest" description="Disordered" evidence="2">
    <location>
        <begin position="241"/>
        <end position="260"/>
    </location>
</feature>
<keyword evidence="1" id="KW-0677">Repeat</keyword>
<feature type="domain" description="SLH" evidence="4">
    <location>
        <begin position="73"/>
        <end position="136"/>
    </location>
</feature>
<feature type="domain" description="SLH" evidence="4">
    <location>
        <begin position="184"/>
        <end position="247"/>
    </location>
</feature>
<dbReference type="OrthoDB" id="174569at2"/>
<evidence type="ECO:0000313" key="5">
    <source>
        <dbReference type="EMBL" id="QEK13080.1"/>
    </source>
</evidence>
<keyword evidence="3" id="KW-0732">Signal</keyword>
<feature type="compositionally biased region" description="Basic and acidic residues" evidence="2">
    <location>
        <begin position="247"/>
        <end position="258"/>
    </location>
</feature>
<evidence type="ECO:0000256" key="3">
    <source>
        <dbReference type="SAM" id="SignalP"/>
    </source>
</evidence>
<reference evidence="5 6" key="1">
    <citation type="submission" date="2019-07" db="EMBL/GenBank/DDBJ databases">
        <title>Complete genome of Crassaminicella thermophila SY095.</title>
        <authorList>
            <person name="Li X."/>
        </authorList>
    </citation>
    <scope>NUCLEOTIDE SEQUENCE [LARGE SCALE GENOMIC DNA]</scope>
    <source>
        <strain evidence="5 6">SY095</strain>
    </source>
</reference>
<protein>
    <submittedName>
        <fullName evidence="5">S-layer homology domain-containing protein</fullName>
    </submittedName>
</protein>
<name>A0A5C0SFZ4_CRATE</name>
<evidence type="ECO:0000313" key="6">
    <source>
        <dbReference type="Proteomes" id="UP000324646"/>
    </source>
</evidence>
<gene>
    <name evidence="5" type="ORF">FQB35_12545</name>
</gene>
<dbReference type="Proteomes" id="UP000324646">
    <property type="component" value="Chromosome"/>
</dbReference>
<dbReference type="InterPro" id="IPR001119">
    <property type="entry name" value="SLH_dom"/>
</dbReference>
<dbReference type="InterPro" id="IPR051465">
    <property type="entry name" value="Cell_Envelope_Struct_Comp"/>
</dbReference>
<dbReference type="PANTHER" id="PTHR43308:SF5">
    <property type="entry name" value="S-LAYER PROTEIN _ PEPTIDOGLYCAN ENDO-BETA-N-ACETYLGLUCOSAMINIDASE"/>
    <property type="match status" value="1"/>
</dbReference>
<dbReference type="AlphaFoldDB" id="A0A5C0SFZ4"/>
<keyword evidence="6" id="KW-1185">Reference proteome</keyword>
<feature type="chain" id="PRO_5022817921" evidence="3">
    <location>
        <begin position="28"/>
        <end position="449"/>
    </location>
</feature>
<dbReference type="KEGG" id="crs:FQB35_12545"/>